<name>U4LL44_PYROM</name>
<organism evidence="1 2">
    <name type="scientific">Pyronema omphalodes (strain CBS 100304)</name>
    <name type="common">Pyronema confluens</name>
    <dbReference type="NCBI Taxonomy" id="1076935"/>
    <lineage>
        <taxon>Eukaryota</taxon>
        <taxon>Fungi</taxon>
        <taxon>Dikarya</taxon>
        <taxon>Ascomycota</taxon>
        <taxon>Pezizomycotina</taxon>
        <taxon>Pezizomycetes</taxon>
        <taxon>Pezizales</taxon>
        <taxon>Pyronemataceae</taxon>
        <taxon>Pyronema</taxon>
    </lineage>
</organism>
<sequence>MISTTVDSFSACSAFSYPLDQILHKPQRERS</sequence>
<proteinExistence type="predicted"/>
<dbReference type="EMBL" id="HF935853">
    <property type="protein sequence ID" value="CCX13612.1"/>
    <property type="molecule type" value="Genomic_DNA"/>
</dbReference>
<protein>
    <submittedName>
        <fullName evidence="1">Uncharacterized protein</fullName>
    </submittedName>
</protein>
<reference evidence="1 2" key="1">
    <citation type="journal article" date="2013" name="PLoS Genet.">
        <title>The genome and development-dependent transcriptomes of Pyronema confluens: a window into fungal evolution.</title>
        <authorList>
            <person name="Traeger S."/>
            <person name="Altegoer F."/>
            <person name="Freitag M."/>
            <person name="Gabaldon T."/>
            <person name="Kempken F."/>
            <person name="Kumar A."/>
            <person name="Marcet-Houben M."/>
            <person name="Poggeler S."/>
            <person name="Stajich J.E."/>
            <person name="Nowrousian M."/>
        </authorList>
    </citation>
    <scope>NUCLEOTIDE SEQUENCE [LARGE SCALE GENOMIC DNA]</scope>
    <source>
        <strain evidence="2">CBS 100304</strain>
        <tissue evidence="1">Vegetative mycelium</tissue>
    </source>
</reference>
<dbReference type="AlphaFoldDB" id="U4LL44"/>
<dbReference type="Proteomes" id="UP000018144">
    <property type="component" value="Unassembled WGS sequence"/>
</dbReference>
<evidence type="ECO:0000313" key="2">
    <source>
        <dbReference type="Proteomes" id="UP000018144"/>
    </source>
</evidence>
<keyword evidence="2" id="KW-1185">Reference proteome</keyword>
<accession>U4LL44</accession>
<evidence type="ECO:0000313" key="1">
    <source>
        <dbReference type="EMBL" id="CCX13612.1"/>
    </source>
</evidence>
<gene>
    <name evidence="1" type="ORF">PCON_13205</name>
</gene>